<gene>
    <name evidence="3" type="ORF">WJX84_010112</name>
</gene>
<evidence type="ECO:0000313" key="3">
    <source>
        <dbReference type="EMBL" id="KAK9864144.1"/>
    </source>
</evidence>
<protein>
    <submittedName>
        <fullName evidence="3">Uncharacterized protein</fullName>
    </submittedName>
</protein>
<feature type="compositionally biased region" description="Basic residues" evidence="2">
    <location>
        <begin position="654"/>
        <end position="670"/>
    </location>
</feature>
<name>A0AAW1T5Q6_9CHLO</name>
<dbReference type="EMBL" id="JALJOV010000388">
    <property type="protein sequence ID" value="KAK9864144.1"/>
    <property type="molecule type" value="Genomic_DNA"/>
</dbReference>
<organism evidence="3 4">
    <name type="scientific">Apatococcus fuscideae</name>
    <dbReference type="NCBI Taxonomy" id="2026836"/>
    <lineage>
        <taxon>Eukaryota</taxon>
        <taxon>Viridiplantae</taxon>
        <taxon>Chlorophyta</taxon>
        <taxon>core chlorophytes</taxon>
        <taxon>Trebouxiophyceae</taxon>
        <taxon>Chlorellales</taxon>
        <taxon>Chlorellaceae</taxon>
        <taxon>Apatococcus</taxon>
    </lineage>
</organism>
<keyword evidence="4" id="KW-1185">Reference proteome</keyword>
<feature type="region of interest" description="Disordered" evidence="2">
    <location>
        <begin position="20"/>
        <end position="55"/>
    </location>
</feature>
<feature type="compositionally biased region" description="Polar residues" evidence="2">
    <location>
        <begin position="735"/>
        <end position="744"/>
    </location>
</feature>
<feature type="coiled-coil region" evidence="1">
    <location>
        <begin position="442"/>
        <end position="601"/>
    </location>
</feature>
<dbReference type="Proteomes" id="UP001485043">
    <property type="component" value="Unassembled WGS sequence"/>
</dbReference>
<sequence>MRQTAAQGQLGISLPTFACARPSSVPRSTGRVSGVDLSRRGSAGQAKDPPDCSAPASEVACIGALKDTADRFLREQEEQFRKSESYSKQLEESQARALEATVAVNKLNFENSALRARVKDDEAQICVLSEKMAKTHQDHYSLTKALAELSGKLETVSQYRTALKNVFESSFCSIEGKVAQMDQLQKSQMELKCRLTQTIDELEKNLESALENKAAAEARQSDTKGALESSEANVKELQETLQAMMADKQALETQLKAEMEKLTESQKIVEQLADEIQQAHTKHGADEMSIGAQSTQISALQLNLQQAEERQIALGQEVVRLTLQTKLQTDNLEKLRQKLASTYNKLLETAQEKKAAEEQALTEEKHSRELQAKSSCLAKDLAAAQQATEALQIDLARNIALKDEAGARAQDSQRHMQKLGERTAQELQKIQADSKTEREALAQKMSLEINKLQNDKASLAGDLQAETQKLQKLQADTEADREKLLQQTSADLARLHEDLQNQTNARVDETTKQRQQILTLEMELEAQLKELESTKEADQAATTEQLTACQGDLSKSQAKLSSARDEADRLRADMHEAAAANEMLREKCAKQTEEYAGLQVEFAEKVQLLAQISAAAGRLPVRISPPKRAIPEDDRDASDPDNTATTPAEPAKPPSKKKKTPPRFPSHLKAKVQQLPSYAEETEDGEEYAREIKSPPQNRRVRANQRANMAGRPTSRKRRLPAPAPSGRRAKSIFTAMSTLTASDTETEEVAKRASNRHRTAAHGSKAFQPTGRAYAQPSVAHNLFGRASLFDPYNQQSD</sequence>
<feature type="region of interest" description="Disordered" evidence="2">
    <location>
        <begin position="213"/>
        <end position="232"/>
    </location>
</feature>
<evidence type="ECO:0000256" key="1">
    <source>
        <dbReference type="SAM" id="Coils"/>
    </source>
</evidence>
<evidence type="ECO:0000313" key="4">
    <source>
        <dbReference type="Proteomes" id="UP001485043"/>
    </source>
</evidence>
<reference evidence="3 4" key="1">
    <citation type="journal article" date="2024" name="Nat. Commun.">
        <title>Phylogenomics reveals the evolutionary origins of lichenization in chlorophyte algae.</title>
        <authorList>
            <person name="Puginier C."/>
            <person name="Libourel C."/>
            <person name="Otte J."/>
            <person name="Skaloud P."/>
            <person name="Haon M."/>
            <person name="Grisel S."/>
            <person name="Petersen M."/>
            <person name="Berrin J.G."/>
            <person name="Delaux P.M."/>
            <person name="Dal Grande F."/>
            <person name="Keller J."/>
        </authorList>
    </citation>
    <scope>NUCLEOTIDE SEQUENCE [LARGE SCALE GENOMIC DNA]</scope>
    <source>
        <strain evidence="3 4">SAG 2523</strain>
    </source>
</reference>
<feature type="region of interest" description="Disordered" evidence="2">
    <location>
        <begin position="623"/>
        <end position="772"/>
    </location>
</feature>
<dbReference type="AlphaFoldDB" id="A0AAW1T5Q6"/>
<comment type="caution">
    <text evidence="3">The sequence shown here is derived from an EMBL/GenBank/DDBJ whole genome shotgun (WGS) entry which is preliminary data.</text>
</comment>
<proteinExistence type="predicted"/>
<accession>A0AAW1T5Q6</accession>
<keyword evidence="1" id="KW-0175">Coiled coil</keyword>
<evidence type="ECO:0000256" key="2">
    <source>
        <dbReference type="SAM" id="MobiDB-lite"/>
    </source>
</evidence>